<proteinExistence type="predicted"/>
<dbReference type="InterPro" id="IPR008999">
    <property type="entry name" value="Actin-crosslinking"/>
</dbReference>
<protein>
    <recommendedName>
        <fullName evidence="1">DUF569 domain-containing protein</fullName>
    </recommendedName>
</protein>
<evidence type="ECO:0000313" key="3">
    <source>
        <dbReference type="Proteomes" id="UP000249390"/>
    </source>
</evidence>
<organism evidence="2 3">
    <name type="scientific">Cuscuta australis</name>
    <dbReference type="NCBI Taxonomy" id="267555"/>
    <lineage>
        <taxon>Eukaryota</taxon>
        <taxon>Viridiplantae</taxon>
        <taxon>Streptophyta</taxon>
        <taxon>Embryophyta</taxon>
        <taxon>Tracheophyta</taxon>
        <taxon>Spermatophyta</taxon>
        <taxon>Magnoliopsida</taxon>
        <taxon>eudicotyledons</taxon>
        <taxon>Gunneridae</taxon>
        <taxon>Pentapetalae</taxon>
        <taxon>asterids</taxon>
        <taxon>lamiids</taxon>
        <taxon>Solanales</taxon>
        <taxon>Convolvulaceae</taxon>
        <taxon>Cuscuteae</taxon>
        <taxon>Cuscuta</taxon>
        <taxon>Cuscuta subgen. Grammica</taxon>
        <taxon>Cuscuta sect. Cleistogrammica</taxon>
    </lineage>
</organism>
<dbReference type="CDD" id="cd23340">
    <property type="entry name" value="beta-trefoil_FSCN_ACP-like"/>
    <property type="match status" value="1"/>
</dbReference>
<dbReference type="PANTHER" id="PTHR31205">
    <property type="entry name" value="ACTIN CROSS-LINKING PROTEIN (DUF569)"/>
    <property type="match status" value="1"/>
</dbReference>
<dbReference type="Proteomes" id="UP000249390">
    <property type="component" value="Unassembled WGS sequence"/>
</dbReference>
<evidence type="ECO:0000313" key="2">
    <source>
        <dbReference type="EMBL" id="RAL46855.1"/>
    </source>
</evidence>
<dbReference type="Gene3D" id="2.80.10.50">
    <property type="match status" value="1"/>
</dbReference>
<comment type="caution">
    <text evidence="2">The sequence shown here is derived from an EMBL/GenBank/DDBJ whole genome shotgun (WGS) entry which is preliminary data.</text>
</comment>
<dbReference type="InterPro" id="IPR007679">
    <property type="entry name" value="DUF569"/>
</dbReference>
<dbReference type="EMBL" id="NQVE01000122">
    <property type="protein sequence ID" value="RAL46855.1"/>
    <property type="molecule type" value="Genomic_DNA"/>
</dbReference>
<sequence length="194" mass="21786">MGSEMEHLEHAKVIRLKEYKTGKFLVANGDGKTLRRSSDGSSGNALWTVEMVAEGTQRYMRLKSCHGKYLTASNMPLVPRGRCQKVVQSLPEKLNSATEWEMEGEGVIRLRTRYGQFLKQYGGVMPWRHSLVHNDHAKRSALWEIQIVDEDEAAASAAGDLVHRHRRAASDSTFSTRKAFSAVKFPNLGGIKEK</sequence>
<dbReference type="PANTHER" id="PTHR31205:SF32">
    <property type="entry name" value="DUF569 DOMAIN-CONTAINING PROTEIN"/>
    <property type="match status" value="1"/>
</dbReference>
<gene>
    <name evidence="2" type="ORF">DM860_005134</name>
</gene>
<accession>A0A328DMG1</accession>
<reference evidence="2 3" key="1">
    <citation type="submission" date="2018-06" db="EMBL/GenBank/DDBJ databases">
        <title>The Genome of Cuscuta australis (Dodder) Provides Insight into the Evolution of Plant Parasitism.</title>
        <authorList>
            <person name="Liu H."/>
        </authorList>
    </citation>
    <scope>NUCLEOTIDE SEQUENCE [LARGE SCALE GENOMIC DNA]</scope>
    <source>
        <strain evidence="3">cv. Yunnan</strain>
        <tissue evidence="2">Vines</tissue>
    </source>
</reference>
<keyword evidence="3" id="KW-1185">Reference proteome</keyword>
<dbReference type="SUPFAM" id="SSF50405">
    <property type="entry name" value="Actin-crosslinking proteins"/>
    <property type="match status" value="1"/>
</dbReference>
<evidence type="ECO:0000259" key="1">
    <source>
        <dbReference type="Pfam" id="PF04601"/>
    </source>
</evidence>
<name>A0A328DMG1_9ASTE</name>
<feature type="domain" description="DUF569" evidence="1">
    <location>
        <begin position="5"/>
        <end position="141"/>
    </location>
</feature>
<dbReference type="Pfam" id="PF04601">
    <property type="entry name" value="DUF569"/>
    <property type="match status" value="1"/>
</dbReference>
<dbReference type="AlphaFoldDB" id="A0A328DMG1"/>